<keyword evidence="1" id="KW-0812">Transmembrane</keyword>
<dbReference type="RefSeq" id="WP_394459591.1">
    <property type="nucleotide sequence ID" value="NZ_JBIGHZ010000002.1"/>
</dbReference>
<accession>A0ABW7FU49</accession>
<evidence type="ECO:0000256" key="1">
    <source>
        <dbReference type="SAM" id="Phobius"/>
    </source>
</evidence>
<feature type="transmembrane region" description="Helical" evidence="1">
    <location>
        <begin position="6"/>
        <end position="23"/>
    </location>
</feature>
<reference evidence="2 3" key="1">
    <citation type="submission" date="2024-08" db="EMBL/GenBank/DDBJ databases">
        <authorList>
            <person name="Lu H."/>
        </authorList>
    </citation>
    <scope>NUCLEOTIDE SEQUENCE [LARGE SCALE GENOMIC DNA]</scope>
    <source>
        <strain evidence="2 3">BYS180W</strain>
    </source>
</reference>
<dbReference type="Proteomes" id="UP001606099">
    <property type="component" value="Unassembled WGS sequence"/>
</dbReference>
<comment type="caution">
    <text evidence="2">The sequence shown here is derived from an EMBL/GenBank/DDBJ whole genome shotgun (WGS) entry which is preliminary data.</text>
</comment>
<sequence>MQTVIAYGLVLVCALAALWQLMPQAARRWLRGRLGAPAAATPSRSGCAGCQGCASAPKPGCGPR</sequence>
<evidence type="ECO:0000313" key="2">
    <source>
        <dbReference type="EMBL" id="MFG6447854.1"/>
    </source>
</evidence>
<dbReference type="EMBL" id="JBIGHZ010000002">
    <property type="protein sequence ID" value="MFG6447854.1"/>
    <property type="molecule type" value="Genomic_DNA"/>
</dbReference>
<proteinExistence type="predicted"/>
<organism evidence="2 3">
    <name type="scientific">Roseateles rivi</name>
    <dbReference type="NCBI Taxonomy" id="3299028"/>
    <lineage>
        <taxon>Bacteria</taxon>
        <taxon>Pseudomonadati</taxon>
        <taxon>Pseudomonadota</taxon>
        <taxon>Betaproteobacteria</taxon>
        <taxon>Burkholderiales</taxon>
        <taxon>Sphaerotilaceae</taxon>
        <taxon>Roseateles</taxon>
    </lineage>
</organism>
<evidence type="ECO:0000313" key="3">
    <source>
        <dbReference type="Proteomes" id="UP001606099"/>
    </source>
</evidence>
<keyword evidence="1" id="KW-1133">Transmembrane helix</keyword>
<name>A0ABW7FU49_9BURK</name>
<keyword evidence="1" id="KW-0472">Membrane</keyword>
<protein>
    <recommendedName>
        <fullName evidence="4">FeoB-associated Cys-rich membrane protein</fullName>
    </recommendedName>
</protein>
<gene>
    <name evidence="2" type="ORF">ACG0Z6_06285</name>
</gene>
<keyword evidence="3" id="KW-1185">Reference proteome</keyword>
<evidence type="ECO:0008006" key="4">
    <source>
        <dbReference type="Google" id="ProtNLM"/>
    </source>
</evidence>